<dbReference type="EMBL" id="GGEC01064969">
    <property type="protein sequence ID" value="MBX45453.1"/>
    <property type="molecule type" value="Transcribed_RNA"/>
</dbReference>
<sequence length="56" mass="6414">MCDKLWKVAMVWCLLYKFIAGLHEISSLVVLNISSQAEQSYMKLSSCAVINEARKY</sequence>
<reference evidence="1" key="1">
    <citation type="submission" date="2018-02" db="EMBL/GenBank/DDBJ databases">
        <title>Rhizophora mucronata_Transcriptome.</title>
        <authorList>
            <person name="Meera S.P."/>
            <person name="Sreeshan A."/>
            <person name="Augustine A."/>
        </authorList>
    </citation>
    <scope>NUCLEOTIDE SEQUENCE</scope>
    <source>
        <tissue evidence="1">Leaf</tissue>
    </source>
</reference>
<evidence type="ECO:0000313" key="1">
    <source>
        <dbReference type="EMBL" id="MBX45453.1"/>
    </source>
</evidence>
<proteinExistence type="predicted"/>
<accession>A0A2P2NSN8</accession>
<protein>
    <submittedName>
        <fullName evidence="1">Uncharacterized protein</fullName>
    </submittedName>
</protein>
<organism evidence="1">
    <name type="scientific">Rhizophora mucronata</name>
    <name type="common">Asiatic mangrove</name>
    <dbReference type="NCBI Taxonomy" id="61149"/>
    <lineage>
        <taxon>Eukaryota</taxon>
        <taxon>Viridiplantae</taxon>
        <taxon>Streptophyta</taxon>
        <taxon>Embryophyta</taxon>
        <taxon>Tracheophyta</taxon>
        <taxon>Spermatophyta</taxon>
        <taxon>Magnoliopsida</taxon>
        <taxon>eudicotyledons</taxon>
        <taxon>Gunneridae</taxon>
        <taxon>Pentapetalae</taxon>
        <taxon>rosids</taxon>
        <taxon>fabids</taxon>
        <taxon>Malpighiales</taxon>
        <taxon>Rhizophoraceae</taxon>
        <taxon>Rhizophora</taxon>
    </lineage>
</organism>
<name>A0A2P2NSN8_RHIMU</name>
<dbReference type="AlphaFoldDB" id="A0A2P2NSN8"/>